<feature type="compositionally biased region" description="Acidic residues" evidence="1">
    <location>
        <begin position="199"/>
        <end position="213"/>
    </location>
</feature>
<gene>
    <name evidence="2" type="ORF">TRFO_29393</name>
</gene>
<dbReference type="RefSeq" id="XP_068356394.1">
    <property type="nucleotide sequence ID" value="XM_068506763.1"/>
</dbReference>
<organism evidence="2 3">
    <name type="scientific">Tritrichomonas foetus</name>
    <dbReference type="NCBI Taxonomy" id="1144522"/>
    <lineage>
        <taxon>Eukaryota</taxon>
        <taxon>Metamonada</taxon>
        <taxon>Parabasalia</taxon>
        <taxon>Tritrichomonadida</taxon>
        <taxon>Tritrichomonadidae</taxon>
        <taxon>Tritrichomonas</taxon>
    </lineage>
</organism>
<evidence type="ECO:0000313" key="3">
    <source>
        <dbReference type="Proteomes" id="UP000179807"/>
    </source>
</evidence>
<feature type="compositionally biased region" description="Basic and acidic residues" evidence="1">
    <location>
        <begin position="77"/>
        <end position="104"/>
    </location>
</feature>
<feature type="compositionally biased region" description="Low complexity" evidence="1">
    <location>
        <begin position="214"/>
        <end position="230"/>
    </location>
</feature>
<evidence type="ECO:0000256" key="1">
    <source>
        <dbReference type="SAM" id="MobiDB-lite"/>
    </source>
</evidence>
<keyword evidence="3" id="KW-1185">Reference proteome</keyword>
<dbReference type="VEuPathDB" id="TrichDB:TRFO_29393"/>
<sequence length="356" mass="41182">MSTASKKERNQKEASRAVLTSLQDDTMINISDLCNRLKQGNAKFQKKLMEQRLRRKNAQRNKWKSMLLKLKAKEIHYQKSQDDERKRQKIEAQKVAEENDRQSEFEEEEENCEIKNSRISHQRSKGSKHSINRSSKHSISPSSRHSHKKSIRHIFDEEEEESDGLLIEEEEEIENSFSSKSEKTKPDEENLNSNLVDDFHEEGELEEEEEIIDESYSSFESDGKSSKSSSSVSVKNLKRVRKGFVNDPIMANKILFAFEKVRNPEHLIKKSNLSFVNDKIDNAFNGFMVKVLFGDIIEKVSSIQNKLANETLVKCVSERTVGRFNQIQPLLEGAANQRPKRPIRDQDLGDYSTSEE</sequence>
<feature type="compositionally biased region" description="Basic residues" evidence="1">
    <location>
        <begin position="118"/>
        <end position="136"/>
    </location>
</feature>
<dbReference type="EMBL" id="MLAK01000834">
    <property type="protein sequence ID" value="OHT03258.1"/>
    <property type="molecule type" value="Genomic_DNA"/>
</dbReference>
<comment type="caution">
    <text evidence="2">The sequence shown here is derived from an EMBL/GenBank/DDBJ whole genome shotgun (WGS) entry which is preliminary data.</text>
</comment>
<dbReference type="GeneID" id="94841467"/>
<dbReference type="AlphaFoldDB" id="A0A1J4JX62"/>
<protein>
    <submittedName>
        <fullName evidence="2">Uncharacterized protein</fullName>
    </submittedName>
</protein>
<feature type="compositionally biased region" description="Acidic residues" evidence="1">
    <location>
        <begin position="156"/>
        <end position="174"/>
    </location>
</feature>
<name>A0A1J4JX62_9EUKA</name>
<feature type="region of interest" description="Disordered" evidence="1">
    <location>
        <begin position="335"/>
        <end position="356"/>
    </location>
</feature>
<feature type="region of interest" description="Disordered" evidence="1">
    <location>
        <begin position="77"/>
        <end position="230"/>
    </location>
</feature>
<dbReference type="Proteomes" id="UP000179807">
    <property type="component" value="Unassembled WGS sequence"/>
</dbReference>
<reference evidence="2" key="1">
    <citation type="submission" date="2016-10" db="EMBL/GenBank/DDBJ databases">
        <authorList>
            <person name="Benchimol M."/>
            <person name="Almeida L.G."/>
            <person name="Vasconcelos A.T."/>
            <person name="Perreira-Neves A."/>
            <person name="Rosa I.A."/>
            <person name="Tasca T."/>
            <person name="Bogo M.R."/>
            <person name="de Souza W."/>
        </authorList>
    </citation>
    <scope>NUCLEOTIDE SEQUENCE [LARGE SCALE GENOMIC DNA]</scope>
    <source>
        <strain evidence="2">K</strain>
    </source>
</reference>
<evidence type="ECO:0000313" key="2">
    <source>
        <dbReference type="EMBL" id="OHT03258.1"/>
    </source>
</evidence>
<accession>A0A1J4JX62</accession>
<proteinExistence type="predicted"/>